<keyword evidence="3" id="KW-1185">Reference proteome</keyword>
<feature type="compositionally biased region" description="Polar residues" evidence="1">
    <location>
        <begin position="1"/>
        <end position="16"/>
    </location>
</feature>
<evidence type="ECO:0000256" key="1">
    <source>
        <dbReference type="SAM" id="MobiDB-lite"/>
    </source>
</evidence>
<dbReference type="EnsemblMetazoa" id="G31694.1">
    <property type="protein sequence ID" value="G31694.1:cds"/>
    <property type="gene ID" value="G31694"/>
</dbReference>
<organism evidence="2 3">
    <name type="scientific">Magallana gigas</name>
    <name type="common">Pacific oyster</name>
    <name type="synonym">Crassostrea gigas</name>
    <dbReference type="NCBI Taxonomy" id="29159"/>
    <lineage>
        <taxon>Eukaryota</taxon>
        <taxon>Metazoa</taxon>
        <taxon>Spiralia</taxon>
        <taxon>Lophotrochozoa</taxon>
        <taxon>Mollusca</taxon>
        <taxon>Bivalvia</taxon>
        <taxon>Autobranchia</taxon>
        <taxon>Pteriomorphia</taxon>
        <taxon>Ostreida</taxon>
        <taxon>Ostreoidea</taxon>
        <taxon>Ostreidae</taxon>
        <taxon>Magallana</taxon>
    </lineage>
</organism>
<protein>
    <submittedName>
        <fullName evidence="2">Uncharacterized protein</fullName>
    </submittedName>
</protein>
<name>A0A8W8M9F0_MAGGI</name>
<reference evidence="2" key="1">
    <citation type="submission" date="2022-08" db="UniProtKB">
        <authorList>
            <consortium name="EnsemblMetazoa"/>
        </authorList>
    </citation>
    <scope>IDENTIFICATION</scope>
    <source>
        <strain evidence="2">05x7-T-G4-1.051#20</strain>
    </source>
</reference>
<sequence>MTLDSNTSFDESTESVTLLDSDSDLSLSCLDADPSDDDEDDATNEKKNNLCKMASSHWRTPLIKLRNLFHFIQAFSKRKIK</sequence>
<feature type="region of interest" description="Disordered" evidence="1">
    <location>
        <begin position="1"/>
        <end position="20"/>
    </location>
</feature>
<feature type="region of interest" description="Disordered" evidence="1">
    <location>
        <begin position="25"/>
        <end position="44"/>
    </location>
</feature>
<evidence type="ECO:0000313" key="3">
    <source>
        <dbReference type="Proteomes" id="UP000005408"/>
    </source>
</evidence>
<dbReference type="AlphaFoldDB" id="A0A8W8M9F0"/>
<feature type="compositionally biased region" description="Acidic residues" evidence="1">
    <location>
        <begin position="33"/>
        <end position="42"/>
    </location>
</feature>
<accession>A0A8W8M9F0</accession>
<evidence type="ECO:0000313" key="2">
    <source>
        <dbReference type="EnsemblMetazoa" id="G31694.1:cds"/>
    </source>
</evidence>
<proteinExistence type="predicted"/>
<dbReference type="Proteomes" id="UP000005408">
    <property type="component" value="Unassembled WGS sequence"/>
</dbReference>